<protein>
    <submittedName>
        <fullName evidence="3">Uncharacterized protein</fullName>
    </submittedName>
</protein>
<feature type="compositionally biased region" description="Basic and acidic residues" evidence="1">
    <location>
        <begin position="542"/>
        <end position="556"/>
    </location>
</feature>
<organism evidence="3 4">
    <name type="scientific">Cephalotrichum gorgonifer</name>
    <dbReference type="NCBI Taxonomy" id="2041049"/>
    <lineage>
        <taxon>Eukaryota</taxon>
        <taxon>Fungi</taxon>
        <taxon>Dikarya</taxon>
        <taxon>Ascomycota</taxon>
        <taxon>Pezizomycotina</taxon>
        <taxon>Sordariomycetes</taxon>
        <taxon>Hypocreomycetidae</taxon>
        <taxon>Microascales</taxon>
        <taxon>Microascaceae</taxon>
        <taxon>Cephalotrichum</taxon>
    </lineage>
</organism>
<comment type="caution">
    <text evidence="3">The sequence shown here is derived from an EMBL/GenBank/DDBJ whole genome shotgun (WGS) entry which is preliminary data.</text>
</comment>
<accession>A0AAE8SV82</accession>
<name>A0AAE8SV82_9PEZI</name>
<evidence type="ECO:0000313" key="3">
    <source>
        <dbReference type="EMBL" id="SPO02475.1"/>
    </source>
</evidence>
<dbReference type="EMBL" id="ONZQ02000006">
    <property type="protein sequence ID" value="SPO02475.1"/>
    <property type="molecule type" value="Genomic_DNA"/>
</dbReference>
<evidence type="ECO:0000256" key="1">
    <source>
        <dbReference type="SAM" id="MobiDB-lite"/>
    </source>
</evidence>
<dbReference type="AlphaFoldDB" id="A0AAE8SV82"/>
<keyword evidence="4" id="KW-1185">Reference proteome</keyword>
<feature type="region of interest" description="Disordered" evidence="1">
    <location>
        <begin position="542"/>
        <end position="599"/>
    </location>
</feature>
<dbReference type="Proteomes" id="UP001187682">
    <property type="component" value="Unassembled WGS sequence"/>
</dbReference>
<reference evidence="3" key="1">
    <citation type="submission" date="2018-03" db="EMBL/GenBank/DDBJ databases">
        <authorList>
            <person name="Guldener U."/>
        </authorList>
    </citation>
    <scope>NUCLEOTIDE SEQUENCE</scope>
</reference>
<keyword evidence="2" id="KW-0732">Signal</keyword>
<sequence>MSIRRPSLGGALVMTLRTLALSLVANLMPTRCVPAYSISTTHLATASTEVAVLLWLVEEDPNADANLRVKDNLGQMPRGGPGALKLVSSCVKSNDAEALYLLLGKGIPVHQRLVNNDGPARKTLVDVACQNGVYISTFEKLLEFADFRRLDDLDNTSHCVMLLGYEFGDWGLADAIGQILVRATLTRKCPDWIRCPTARRMVRSVVRSKPPSRGRARCRGCGDLLEETEMALPGLVPHQLNALARTVQDLAPFLGIAYNKNEADLEYIPQSKKNSLEPSPGPEASRQQARGVATAEPRKETIAPKPKPLQVLNAKASSAPTKISISGSMPMKGASTALLDLKSAICSLELSTKPRATGDPASFRCDCVSELWDECSREKQVVHCSQHKKLDISKAPMPFVFACDAFHGKTLSEAEAEARKHRDQLLWYQSQNAWRTRSGTRWRTLMWRGRWKVPREMEWEAKPEWEKRRAVVSIDLVGGRVVKKMVAVERPATLDEEEPGVADVGGLEEGVLAKGDGNKREGGTFSQNPLLGALIRLVYSDKGKGKGKGRERESGKGPKWRRVQDDMDDMDNNSGVVLDGGVHGHADEDKAVADEPARG</sequence>
<evidence type="ECO:0000256" key="2">
    <source>
        <dbReference type="SAM" id="SignalP"/>
    </source>
</evidence>
<proteinExistence type="predicted"/>
<feature type="signal peptide" evidence="2">
    <location>
        <begin position="1"/>
        <end position="22"/>
    </location>
</feature>
<evidence type="ECO:0000313" key="4">
    <source>
        <dbReference type="Proteomes" id="UP001187682"/>
    </source>
</evidence>
<feature type="compositionally biased region" description="Basic and acidic residues" evidence="1">
    <location>
        <begin position="582"/>
        <end position="599"/>
    </location>
</feature>
<feature type="chain" id="PRO_5041904499" evidence="2">
    <location>
        <begin position="23"/>
        <end position="599"/>
    </location>
</feature>
<gene>
    <name evidence="3" type="ORF">DNG_05148</name>
</gene>
<feature type="region of interest" description="Disordered" evidence="1">
    <location>
        <begin position="272"/>
        <end position="302"/>
    </location>
</feature>